<dbReference type="GO" id="GO:0000166">
    <property type="term" value="F:nucleotide binding"/>
    <property type="evidence" value="ECO:0007669"/>
    <property type="project" value="UniProtKB-KW"/>
</dbReference>
<keyword evidence="7 8" id="KW-0472">Membrane</keyword>
<evidence type="ECO:0000256" key="2">
    <source>
        <dbReference type="ARBA" id="ARBA00022475"/>
    </source>
</evidence>
<feature type="domain" description="Pycsar effector protein" evidence="9">
    <location>
        <begin position="24"/>
        <end position="180"/>
    </location>
</feature>
<dbReference type="GO" id="GO:0005886">
    <property type="term" value="C:plasma membrane"/>
    <property type="evidence" value="ECO:0007669"/>
    <property type="project" value="UniProtKB-SubCell"/>
</dbReference>
<keyword evidence="11" id="KW-1185">Reference proteome</keyword>
<dbReference type="InterPro" id="IPR043760">
    <property type="entry name" value="PycTM_dom"/>
</dbReference>
<evidence type="ECO:0000313" key="11">
    <source>
        <dbReference type="Proteomes" id="UP000753961"/>
    </source>
</evidence>
<dbReference type="EMBL" id="JAHVHU010000005">
    <property type="protein sequence ID" value="MBY5957555.1"/>
    <property type="molecule type" value="Genomic_DNA"/>
</dbReference>
<reference evidence="10" key="1">
    <citation type="submission" date="2021-06" db="EMBL/GenBank/DDBJ databases">
        <title>44 bacteria genomes isolated from Dapeng, Shenzhen.</title>
        <authorList>
            <person name="Zheng W."/>
            <person name="Yu S."/>
            <person name="Huang Y."/>
        </authorList>
    </citation>
    <scope>NUCLEOTIDE SEQUENCE</scope>
    <source>
        <strain evidence="10">DP5N28-2</strain>
    </source>
</reference>
<proteinExistence type="predicted"/>
<name>A0A953L8D3_9BACT</name>
<evidence type="ECO:0000256" key="4">
    <source>
        <dbReference type="ARBA" id="ARBA00022741"/>
    </source>
</evidence>
<evidence type="ECO:0000256" key="6">
    <source>
        <dbReference type="ARBA" id="ARBA00023118"/>
    </source>
</evidence>
<accession>A0A953L8D3</accession>
<evidence type="ECO:0000256" key="7">
    <source>
        <dbReference type="ARBA" id="ARBA00023136"/>
    </source>
</evidence>
<gene>
    <name evidence="10" type="ORF">KUV50_05370</name>
</gene>
<dbReference type="Proteomes" id="UP000753961">
    <property type="component" value="Unassembled WGS sequence"/>
</dbReference>
<protein>
    <recommendedName>
        <fullName evidence="9">Pycsar effector protein domain-containing protein</fullName>
    </recommendedName>
</protein>
<feature type="transmembrane region" description="Helical" evidence="8">
    <location>
        <begin position="163"/>
        <end position="182"/>
    </location>
</feature>
<keyword evidence="2" id="KW-1003">Cell membrane</keyword>
<evidence type="ECO:0000313" key="10">
    <source>
        <dbReference type="EMBL" id="MBY5957555.1"/>
    </source>
</evidence>
<sequence>MTMDETPGQEPLETRFTEELVDHYWGSINYLQGLIRASELKAGLILSFYGILLNFVYQSMRIAEVHHSVLIVLYLLLGGWFICTVTSIYFAIRCFIPRLEISYDKNIFFFKDVISRFGSIKQFSKTFHEISTNEDALFDQLGQQIYIISKIAAVKFKNVHRSLLFLAYGLIALLLIVVYYAMVSF</sequence>
<dbReference type="RefSeq" id="WP_222579074.1">
    <property type="nucleotide sequence ID" value="NZ_JAHVHU010000005.1"/>
</dbReference>
<keyword evidence="4" id="KW-0547">Nucleotide-binding</keyword>
<evidence type="ECO:0000256" key="1">
    <source>
        <dbReference type="ARBA" id="ARBA00004236"/>
    </source>
</evidence>
<evidence type="ECO:0000256" key="3">
    <source>
        <dbReference type="ARBA" id="ARBA00022692"/>
    </source>
</evidence>
<evidence type="ECO:0000256" key="5">
    <source>
        <dbReference type="ARBA" id="ARBA00022989"/>
    </source>
</evidence>
<organism evidence="10 11">
    <name type="scientific">Membranihabitans marinus</name>
    <dbReference type="NCBI Taxonomy" id="1227546"/>
    <lineage>
        <taxon>Bacteria</taxon>
        <taxon>Pseudomonadati</taxon>
        <taxon>Bacteroidota</taxon>
        <taxon>Saprospiria</taxon>
        <taxon>Saprospirales</taxon>
        <taxon>Saprospiraceae</taxon>
        <taxon>Membranihabitans</taxon>
    </lineage>
</organism>
<comment type="subcellular location">
    <subcellularLocation>
        <location evidence="1">Cell membrane</location>
    </subcellularLocation>
</comment>
<comment type="caution">
    <text evidence="10">The sequence shown here is derived from an EMBL/GenBank/DDBJ whole genome shotgun (WGS) entry which is preliminary data.</text>
</comment>
<keyword evidence="3 8" id="KW-0812">Transmembrane</keyword>
<dbReference type="AlphaFoldDB" id="A0A953L8D3"/>
<dbReference type="GO" id="GO:0051607">
    <property type="term" value="P:defense response to virus"/>
    <property type="evidence" value="ECO:0007669"/>
    <property type="project" value="UniProtKB-KW"/>
</dbReference>
<feature type="transmembrane region" description="Helical" evidence="8">
    <location>
        <begin position="40"/>
        <end position="57"/>
    </location>
</feature>
<evidence type="ECO:0000259" key="9">
    <source>
        <dbReference type="Pfam" id="PF18967"/>
    </source>
</evidence>
<evidence type="ECO:0000256" key="8">
    <source>
        <dbReference type="SAM" id="Phobius"/>
    </source>
</evidence>
<feature type="transmembrane region" description="Helical" evidence="8">
    <location>
        <begin position="69"/>
        <end position="92"/>
    </location>
</feature>
<dbReference type="Pfam" id="PF18967">
    <property type="entry name" value="PycTM"/>
    <property type="match status" value="1"/>
</dbReference>
<keyword evidence="6" id="KW-0051">Antiviral defense</keyword>
<keyword evidence="5 8" id="KW-1133">Transmembrane helix</keyword>